<keyword evidence="3" id="KW-1185">Reference proteome</keyword>
<evidence type="ECO:0000313" key="2">
    <source>
        <dbReference type="EMBL" id="QEV19163.1"/>
    </source>
</evidence>
<evidence type="ECO:0000256" key="1">
    <source>
        <dbReference type="SAM" id="MobiDB-lite"/>
    </source>
</evidence>
<feature type="region of interest" description="Disordered" evidence="1">
    <location>
        <begin position="1"/>
        <end position="120"/>
    </location>
</feature>
<protein>
    <submittedName>
        <fullName evidence="2">Uncharacterized protein</fullName>
    </submittedName>
</protein>
<accession>A0A5J6HL28</accession>
<reference evidence="2 3" key="1">
    <citation type="submission" date="2017-09" db="EMBL/GenBank/DDBJ databases">
        <authorList>
            <person name="Lee N."/>
            <person name="Cho B.-K."/>
        </authorList>
    </citation>
    <scope>NUCLEOTIDE SEQUENCE [LARGE SCALE GENOMIC DNA]</scope>
    <source>
        <strain evidence="2 3">ATCC 12461</strain>
    </source>
</reference>
<dbReference type="Proteomes" id="UP000326553">
    <property type="component" value="Chromosome"/>
</dbReference>
<gene>
    <name evidence="2" type="ORF">CP975_18150</name>
</gene>
<evidence type="ECO:0000313" key="3">
    <source>
        <dbReference type="Proteomes" id="UP000326553"/>
    </source>
</evidence>
<sequence length="120" mass="13243">MGTVGGTFGSLLSAGQTGGRHIRHPPAQLLSAGQTARVGRHTRHPPTQLLSAGQPGGWVGDIRREAAGQGGVGRDSGGRRRGGHRRGGRRRRSRRRRSRRRRRRGRPRPRNRHSAEHRHA</sequence>
<dbReference type="EMBL" id="CP023695">
    <property type="protein sequence ID" value="QEV19163.1"/>
    <property type="molecule type" value="Genomic_DNA"/>
</dbReference>
<proteinExistence type="predicted"/>
<dbReference type="AlphaFoldDB" id="A0A5J6HL28"/>
<feature type="compositionally biased region" description="Basic residues" evidence="1">
    <location>
        <begin position="79"/>
        <end position="120"/>
    </location>
</feature>
<name>A0A5J6HL28_STRAD</name>
<dbReference type="KEGG" id="salw:CP975_18150"/>
<organism evidence="2 3">
    <name type="scientific">Streptomyces alboniger</name>
    <dbReference type="NCBI Taxonomy" id="132473"/>
    <lineage>
        <taxon>Bacteria</taxon>
        <taxon>Bacillati</taxon>
        <taxon>Actinomycetota</taxon>
        <taxon>Actinomycetes</taxon>
        <taxon>Kitasatosporales</taxon>
        <taxon>Streptomycetaceae</taxon>
        <taxon>Streptomyces</taxon>
        <taxon>Streptomyces aurantiacus group</taxon>
    </lineage>
</organism>